<dbReference type="Gene3D" id="3.40.630.30">
    <property type="match status" value="1"/>
</dbReference>
<organism evidence="6 7">
    <name type="scientific">Corynebacterium antarcticum</name>
    <dbReference type="NCBI Taxonomy" id="2800405"/>
    <lineage>
        <taxon>Bacteria</taxon>
        <taxon>Bacillati</taxon>
        <taxon>Actinomycetota</taxon>
        <taxon>Actinomycetes</taxon>
        <taxon>Mycobacteriales</taxon>
        <taxon>Corynebacteriaceae</taxon>
        <taxon>Corynebacterium</taxon>
    </lineage>
</organism>
<feature type="domain" description="N-acetyltransferase" evidence="5">
    <location>
        <begin position="64"/>
        <end position="217"/>
    </location>
</feature>
<feature type="compositionally biased region" description="Basic and acidic residues" evidence="4">
    <location>
        <begin position="10"/>
        <end position="32"/>
    </location>
</feature>
<evidence type="ECO:0000256" key="3">
    <source>
        <dbReference type="ARBA" id="ARBA00038502"/>
    </source>
</evidence>
<dbReference type="RefSeq" id="WP_248113420.1">
    <property type="nucleotide sequence ID" value="NZ_JALNJB010000003.1"/>
</dbReference>
<comment type="caution">
    <text evidence="6">The sequence shown here is derived from an EMBL/GenBank/DDBJ whole genome shotgun (WGS) entry which is preliminary data.</text>
</comment>
<accession>A0A9Q4CDV3</accession>
<dbReference type="EMBL" id="JAPMKX010000003">
    <property type="protein sequence ID" value="MCX7538595.1"/>
    <property type="molecule type" value="Genomic_DNA"/>
</dbReference>
<comment type="similarity">
    <text evidence="3">Belongs to the acetyltransferase family. RimJ subfamily.</text>
</comment>
<dbReference type="GO" id="GO:0005737">
    <property type="term" value="C:cytoplasm"/>
    <property type="evidence" value="ECO:0007669"/>
    <property type="project" value="TreeGrafter"/>
</dbReference>
<dbReference type="Pfam" id="PF13302">
    <property type="entry name" value="Acetyltransf_3"/>
    <property type="match status" value="1"/>
</dbReference>
<dbReference type="InterPro" id="IPR051531">
    <property type="entry name" value="N-acetyltransferase"/>
</dbReference>
<keyword evidence="2" id="KW-0012">Acyltransferase</keyword>
<dbReference type="PROSITE" id="PS51186">
    <property type="entry name" value="GNAT"/>
    <property type="match status" value="1"/>
</dbReference>
<proteinExistence type="inferred from homology"/>
<dbReference type="AlphaFoldDB" id="A0A9Q4CDV3"/>
<sequence>MIDPFGRAVRRSEKQAGRDPHPEHPGWPEVTDRVILPDGSPVRLRPLLRRDAGSWSAMRTEDVEILRPVEPTVAGTWKSAHDRSAWWRLLLTLRTMANTGVLVPMAIECDGCFAGQLTLGNIQHGVVSDCWIGYWVSSRYTGRGVATAAVALGTDHAFGRVGVHRVTATYLPANPASGRVLAINGFREEGYLVRCLHIDGDWRDHHLVALTEGEFLDSCVDRLIRGGRILRKAD</sequence>
<dbReference type="PANTHER" id="PTHR43792:SF8">
    <property type="entry name" value="[RIBOSOMAL PROTEIN US5]-ALANINE N-ACETYLTRANSFERASE"/>
    <property type="match status" value="1"/>
</dbReference>
<dbReference type="Proteomes" id="UP001070238">
    <property type="component" value="Unassembled WGS sequence"/>
</dbReference>
<evidence type="ECO:0000256" key="2">
    <source>
        <dbReference type="ARBA" id="ARBA00023315"/>
    </source>
</evidence>
<gene>
    <name evidence="6" type="ORF">OS123_08620</name>
</gene>
<dbReference type="GO" id="GO:0008999">
    <property type="term" value="F:protein-N-terminal-alanine acetyltransferase activity"/>
    <property type="evidence" value="ECO:0007669"/>
    <property type="project" value="TreeGrafter"/>
</dbReference>
<protein>
    <submittedName>
        <fullName evidence="6">GNAT family protein</fullName>
    </submittedName>
</protein>
<dbReference type="InterPro" id="IPR016181">
    <property type="entry name" value="Acyl_CoA_acyltransferase"/>
</dbReference>
<name>A0A9Q4CDV3_9CORY</name>
<evidence type="ECO:0000259" key="5">
    <source>
        <dbReference type="PROSITE" id="PS51186"/>
    </source>
</evidence>
<dbReference type="PANTHER" id="PTHR43792">
    <property type="entry name" value="GNAT FAMILY, PUTATIVE (AFU_ORTHOLOGUE AFUA_3G00765)-RELATED-RELATED"/>
    <property type="match status" value="1"/>
</dbReference>
<dbReference type="SUPFAM" id="SSF55729">
    <property type="entry name" value="Acyl-CoA N-acyltransferases (Nat)"/>
    <property type="match status" value="1"/>
</dbReference>
<evidence type="ECO:0000256" key="1">
    <source>
        <dbReference type="ARBA" id="ARBA00022679"/>
    </source>
</evidence>
<keyword evidence="1" id="KW-0808">Transferase</keyword>
<evidence type="ECO:0000313" key="6">
    <source>
        <dbReference type="EMBL" id="MCX7538595.1"/>
    </source>
</evidence>
<feature type="region of interest" description="Disordered" evidence="4">
    <location>
        <begin position="1"/>
        <end position="32"/>
    </location>
</feature>
<evidence type="ECO:0000313" key="7">
    <source>
        <dbReference type="Proteomes" id="UP001070238"/>
    </source>
</evidence>
<reference evidence="6" key="1">
    <citation type="submission" date="2022-11" db="EMBL/GenBank/DDBJ databases">
        <title>Corynebacterium sp. isolated from Penguins.</title>
        <authorList>
            <person name="Sedlar K."/>
            <person name="Svec P."/>
        </authorList>
    </citation>
    <scope>NUCLEOTIDE SEQUENCE</scope>
    <source>
        <strain evidence="6">P5875</strain>
    </source>
</reference>
<evidence type="ECO:0000256" key="4">
    <source>
        <dbReference type="SAM" id="MobiDB-lite"/>
    </source>
</evidence>
<dbReference type="InterPro" id="IPR000182">
    <property type="entry name" value="GNAT_dom"/>
</dbReference>